<name>A0ABW6Y371_9ACTN</name>
<evidence type="ECO:0000256" key="2">
    <source>
        <dbReference type="SAM" id="Phobius"/>
    </source>
</evidence>
<feature type="compositionally biased region" description="Basic and acidic residues" evidence="1">
    <location>
        <begin position="511"/>
        <end position="523"/>
    </location>
</feature>
<evidence type="ECO:0000256" key="3">
    <source>
        <dbReference type="SAM" id="SignalP"/>
    </source>
</evidence>
<feature type="transmembrane region" description="Helical" evidence="2">
    <location>
        <begin position="335"/>
        <end position="354"/>
    </location>
</feature>
<feature type="region of interest" description="Disordered" evidence="1">
    <location>
        <begin position="451"/>
        <end position="669"/>
    </location>
</feature>
<evidence type="ECO:0008006" key="6">
    <source>
        <dbReference type="Google" id="ProtNLM"/>
    </source>
</evidence>
<keyword evidence="2" id="KW-0812">Transmembrane</keyword>
<evidence type="ECO:0000313" key="5">
    <source>
        <dbReference type="Proteomes" id="UP001602370"/>
    </source>
</evidence>
<feature type="transmembrane region" description="Helical" evidence="2">
    <location>
        <begin position="366"/>
        <end position="393"/>
    </location>
</feature>
<dbReference type="Proteomes" id="UP001602370">
    <property type="component" value="Unassembled WGS sequence"/>
</dbReference>
<feature type="compositionally biased region" description="Gly residues" evidence="1">
    <location>
        <begin position="466"/>
        <end position="497"/>
    </location>
</feature>
<evidence type="ECO:0000256" key="1">
    <source>
        <dbReference type="SAM" id="MobiDB-lite"/>
    </source>
</evidence>
<feature type="compositionally biased region" description="Basic and acidic residues" evidence="1">
    <location>
        <begin position="655"/>
        <end position="669"/>
    </location>
</feature>
<feature type="chain" id="PRO_5047306496" description="TrbL/VirB6 plasmid conjugal transfer protein" evidence="3">
    <location>
        <begin position="32"/>
        <end position="669"/>
    </location>
</feature>
<keyword evidence="3" id="KW-0732">Signal</keyword>
<keyword evidence="2" id="KW-1133">Transmembrane helix</keyword>
<accession>A0ABW6Y371</accession>
<feature type="transmembrane region" description="Helical" evidence="2">
    <location>
        <begin position="89"/>
        <end position="109"/>
    </location>
</feature>
<gene>
    <name evidence="4" type="ORF">ACFY8C_38485</name>
</gene>
<dbReference type="RefSeq" id="WP_388312009.1">
    <property type="nucleotide sequence ID" value="NZ_JBIBDZ010000019.1"/>
</dbReference>
<dbReference type="EMBL" id="JBIBDZ010000019">
    <property type="protein sequence ID" value="MFF5924173.1"/>
    <property type="molecule type" value="Genomic_DNA"/>
</dbReference>
<keyword evidence="2" id="KW-0472">Membrane</keyword>
<proteinExistence type="predicted"/>
<feature type="signal peptide" evidence="3">
    <location>
        <begin position="1"/>
        <end position="31"/>
    </location>
</feature>
<feature type="transmembrane region" description="Helical" evidence="2">
    <location>
        <begin position="304"/>
        <end position="329"/>
    </location>
</feature>
<keyword evidence="5" id="KW-1185">Reference proteome</keyword>
<sequence>MTARLPRLRTLAIPGMLALTTLMVAAGHAHAETIDPVGIGDLLPSPQSKVPDGQGTLYEEYANPNLWVLDTNYGRYDVLDPMAQTIADVLMALIVVLGTAVIVIVAWIFQVTSLPELQNALSGAIGGAAQGLSTTLLPAALAVGALVAFAKQREGGGGGGLSQLAWVAVSGVVSISLLSTPQVWVDGVDTTRQVGASVALNATAGGISTGGEEYPFKVGHEPTYTGNGRDDMIRRSSDAVWRSFVATPWCLAEFGSIEVCEKYGKELLDKGTSREDRKEWLADELTNESVGHDSMRWHQGHNPLGRIAVTVPALIVLIIFAALVLALAFASLASLIGALMLLIAGVVFACLWVIPGRPRQWGLRWFDQLLGLTLQSFIATLTLGAVLVVQVVTSQMFGVYQWAPSAGLSIAAALMAFKFRKIIESIVGVSGTSSSPMGAVLGMLTTRSATRALGRAGTNSNRKTAGGSGRGGPAKDSGGGGGGGDDSSGADPGGSGAGVTVRPAPYRRPTPRSEGERTTRSDELPGEASRSGRSLVSVPGARTHDRVMAGTRSRPLPPDSPVSEGEGLSEVLSRPMPGAKQTAMVRSRHSFRQAPDPGAPGPRAIEARVPRESVPPTPAALRAASPSGRQAVTQPPPPARRTAPARRPMPPRPAAEPRPRPDVPGPREQ</sequence>
<comment type="caution">
    <text evidence="4">The sequence shown here is derived from an EMBL/GenBank/DDBJ whole genome shotgun (WGS) entry which is preliminary data.</text>
</comment>
<reference evidence="4 5" key="1">
    <citation type="submission" date="2024-10" db="EMBL/GenBank/DDBJ databases">
        <title>The Natural Products Discovery Center: Release of the First 8490 Sequenced Strains for Exploring Actinobacteria Biosynthetic Diversity.</title>
        <authorList>
            <person name="Kalkreuter E."/>
            <person name="Kautsar S.A."/>
            <person name="Yang D."/>
            <person name="Bader C.D."/>
            <person name="Teijaro C.N."/>
            <person name="Fluegel L."/>
            <person name="Davis C.M."/>
            <person name="Simpson J.R."/>
            <person name="Lauterbach L."/>
            <person name="Steele A.D."/>
            <person name="Gui C."/>
            <person name="Meng S."/>
            <person name="Li G."/>
            <person name="Viehrig K."/>
            <person name="Ye F."/>
            <person name="Su P."/>
            <person name="Kiefer A.F."/>
            <person name="Nichols A."/>
            <person name="Cepeda A.J."/>
            <person name="Yan W."/>
            <person name="Fan B."/>
            <person name="Jiang Y."/>
            <person name="Adhikari A."/>
            <person name="Zheng C.-J."/>
            <person name="Schuster L."/>
            <person name="Cowan T.M."/>
            <person name="Smanski M.J."/>
            <person name="Chevrette M.G."/>
            <person name="De Carvalho L.P.S."/>
            <person name="Shen B."/>
        </authorList>
    </citation>
    <scope>NUCLEOTIDE SEQUENCE [LARGE SCALE GENOMIC DNA]</scope>
    <source>
        <strain evidence="4 5">NPDC012605</strain>
    </source>
</reference>
<organism evidence="4 5">
    <name type="scientific">Streptomyces flavochromogenes</name>
    <dbReference type="NCBI Taxonomy" id="68199"/>
    <lineage>
        <taxon>Bacteria</taxon>
        <taxon>Bacillati</taxon>
        <taxon>Actinomycetota</taxon>
        <taxon>Actinomycetes</taxon>
        <taxon>Kitasatosporales</taxon>
        <taxon>Streptomycetaceae</taxon>
        <taxon>Streptomyces</taxon>
    </lineage>
</organism>
<protein>
    <recommendedName>
        <fullName evidence="6">TrbL/VirB6 plasmid conjugal transfer protein</fullName>
    </recommendedName>
</protein>
<evidence type="ECO:0000313" key="4">
    <source>
        <dbReference type="EMBL" id="MFF5924173.1"/>
    </source>
</evidence>